<name>A0A0V0U243_9BILA</name>
<protein>
    <submittedName>
        <fullName evidence="1">Uncharacterized protein</fullName>
    </submittedName>
</protein>
<evidence type="ECO:0000313" key="1">
    <source>
        <dbReference type="EMBL" id="KRX45354.1"/>
    </source>
</evidence>
<dbReference type="AlphaFoldDB" id="A0A0V0U243"/>
<dbReference type="EMBL" id="JYDJ01000077">
    <property type="protein sequence ID" value="KRX45354.1"/>
    <property type="molecule type" value="Genomic_DNA"/>
</dbReference>
<comment type="caution">
    <text evidence="1">The sequence shown here is derived from an EMBL/GenBank/DDBJ whole genome shotgun (WGS) entry which is preliminary data.</text>
</comment>
<sequence length="107" mass="11970">MLVSLIPCLMAPISEENPIKMDYFYNCLICVAPVIRTVALSVTFSFNKFSVTDPRKKRFLNTSHPKKVHRAYASPDGSTKWSDLSDRVIFPCPAFTVAVLMAPSSIE</sequence>
<keyword evidence="2" id="KW-1185">Reference proteome</keyword>
<dbReference type="OrthoDB" id="10459786at2759"/>
<proteinExistence type="predicted"/>
<evidence type="ECO:0000313" key="2">
    <source>
        <dbReference type="Proteomes" id="UP000055048"/>
    </source>
</evidence>
<dbReference type="Proteomes" id="UP000055048">
    <property type="component" value="Unassembled WGS sequence"/>
</dbReference>
<organism evidence="1 2">
    <name type="scientific">Trichinella murrelli</name>
    <dbReference type="NCBI Taxonomy" id="144512"/>
    <lineage>
        <taxon>Eukaryota</taxon>
        <taxon>Metazoa</taxon>
        <taxon>Ecdysozoa</taxon>
        <taxon>Nematoda</taxon>
        <taxon>Enoplea</taxon>
        <taxon>Dorylaimia</taxon>
        <taxon>Trichinellida</taxon>
        <taxon>Trichinellidae</taxon>
        <taxon>Trichinella</taxon>
    </lineage>
</organism>
<reference evidence="1 2" key="1">
    <citation type="submission" date="2015-01" db="EMBL/GenBank/DDBJ databases">
        <title>Evolution of Trichinella species and genotypes.</title>
        <authorList>
            <person name="Korhonen P.K."/>
            <person name="Edoardo P."/>
            <person name="Giuseppe L.R."/>
            <person name="Gasser R.B."/>
        </authorList>
    </citation>
    <scope>NUCLEOTIDE SEQUENCE [LARGE SCALE GENOMIC DNA]</scope>
    <source>
        <strain evidence="1">ISS417</strain>
    </source>
</reference>
<accession>A0A0V0U243</accession>
<gene>
    <name evidence="1" type="ORF">T05_6530</name>
</gene>